<keyword evidence="1" id="KW-0808">Transferase</keyword>
<evidence type="ECO:0000313" key="4">
    <source>
        <dbReference type="Proteomes" id="UP000474718"/>
    </source>
</evidence>
<dbReference type="SUPFAM" id="SSF51161">
    <property type="entry name" value="Trimeric LpxA-like enzymes"/>
    <property type="match status" value="1"/>
</dbReference>
<dbReference type="InterPro" id="IPR050179">
    <property type="entry name" value="Trans_hexapeptide_repeat"/>
</dbReference>
<proteinExistence type="predicted"/>
<dbReference type="Gene3D" id="2.160.10.10">
    <property type="entry name" value="Hexapeptide repeat proteins"/>
    <property type="match status" value="1"/>
</dbReference>
<evidence type="ECO:0000256" key="1">
    <source>
        <dbReference type="ARBA" id="ARBA00022679"/>
    </source>
</evidence>
<dbReference type="EMBL" id="WWVX01000002">
    <property type="protein sequence ID" value="MZL68889.1"/>
    <property type="molecule type" value="Genomic_DNA"/>
</dbReference>
<gene>
    <name evidence="3" type="ORF">GT747_03755</name>
</gene>
<accession>A0ABW9WTP7</accession>
<dbReference type="Pfam" id="PF00132">
    <property type="entry name" value="Hexapep"/>
    <property type="match status" value="1"/>
</dbReference>
<evidence type="ECO:0000256" key="2">
    <source>
        <dbReference type="ARBA" id="ARBA00022737"/>
    </source>
</evidence>
<dbReference type="PANTHER" id="PTHR43300">
    <property type="entry name" value="ACETYLTRANSFERASE"/>
    <property type="match status" value="1"/>
</dbReference>
<keyword evidence="4" id="KW-1185">Reference proteome</keyword>
<dbReference type="Proteomes" id="UP000474718">
    <property type="component" value="Unassembled WGS sequence"/>
</dbReference>
<comment type="caution">
    <text evidence="3">The sequence shown here is derived from an EMBL/GenBank/DDBJ whole genome shotgun (WGS) entry which is preliminary data.</text>
</comment>
<reference evidence="3 4" key="1">
    <citation type="journal article" date="2019" name="Nat. Med.">
        <title>A library of human gut bacterial isolates paired with longitudinal multiomics data enables mechanistic microbiome research.</title>
        <authorList>
            <person name="Poyet M."/>
            <person name="Groussin M."/>
            <person name="Gibbons S.M."/>
            <person name="Avila-Pacheco J."/>
            <person name="Jiang X."/>
            <person name="Kearney S.M."/>
            <person name="Perrotta A.R."/>
            <person name="Berdy B."/>
            <person name="Zhao S."/>
            <person name="Lieberman T.D."/>
            <person name="Swanson P.K."/>
            <person name="Smith M."/>
            <person name="Roesemann S."/>
            <person name="Alexander J.E."/>
            <person name="Rich S.A."/>
            <person name="Livny J."/>
            <person name="Vlamakis H."/>
            <person name="Clish C."/>
            <person name="Bullock K."/>
            <person name="Deik A."/>
            <person name="Scott J."/>
            <person name="Pierce K.A."/>
            <person name="Xavier R.J."/>
            <person name="Alm E.J."/>
        </authorList>
    </citation>
    <scope>NUCLEOTIDE SEQUENCE [LARGE SCALE GENOMIC DNA]</scope>
    <source>
        <strain evidence="3 4">BIOML-A2</strain>
    </source>
</reference>
<evidence type="ECO:0008006" key="5">
    <source>
        <dbReference type="Google" id="ProtNLM"/>
    </source>
</evidence>
<name>A0ABW9WTP7_9FIRM</name>
<dbReference type="InterPro" id="IPR011004">
    <property type="entry name" value="Trimer_LpxA-like_sf"/>
</dbReference>
<dbReference type="CDD" id="cd03349">
    <property type="entry name" value="LbH_XAT"/>
    <property type="match status" value="1"/>
</dbReference>
<dbReference type="PROSITE" id="PS00101">
    <property type="entry name" value="HEXAPEP_TRANSFERASES"/>
    <property type="match status" value="1"/>
</dbReference>
<sequence length="228" mass="26003">MMFSKLKKTMLNMRKLFSKIYTKLFPQYKRKGAIGVSVSYEVDLAETVLEDYVTVAHHSQIFKSQIGKRTSVGRYNKIRSARIGRYCSISWDVTIGAVPHDYQYLTTSALFTRKQYGFIDDDIFSDDELTVIGNDVWVGCGAIILSGVTIGDGAVIGAGAVVTKNVDPYEIVAGVPAKHIAYRFDEEIIERLQKLQWYEWSDEQIKERQILFTNHVDKNLLDNWEGNK</sequence>
<dbReference type="PANTHER" id="PTHR43300:SF11">
    <property type="entry name" value="ACETYLTRANSFERASE RV3034C-RELATED"/>
    <property type="match status" value="1"/>
</dbReference>
<protein>
    <recommendedName>
        <fullName evidence="5">Antibiotic acetyltransferase</fullName>
    </recommendedName>
</protein>
<evidence type="ECO:0000313" key="3">
    <source>
        <dbReference type="EMBL" id="MZL68889.1"/>
    </source>
</evidence>
<organism evidence="3 4">
    <name type="scientific">Bittarella massiliensis</name>
    <name type="common">ex Durand et al. 2017</name>
    <dbReference type="NCBI Taxonomy" id="1720313"/>
    <lineage>
        <taxon>Bacteria</taxon>
        <taxon>Bacillati</taxon>
        <taxon>Bacillota</taxon>
        <taxon>Clostridia</taxon>
        <taxon>Eubacteriales</taxon>
        <taxon>Oscillospiraceae</taxon>
        <taxon>Bittarella (ex Durand et al. 2017)</taxon>
    </lineage>
</organism>
<dbReference type="InterPro" id="IPR018357">
    <property type="entry name" value="Hexapep_transf_CS"/>
</dbReference>
<dbReference type="InterPro" id="IPR001451">
    <property type="entry name" value="Hexapep"/>
</dbReference>
<keyword evidence="2" id="KW-0677">Repeat</keyword>